<proteinExistence type="predicted"/>
<name>A0ACC2QMY1_9NEOP</name>
<accession>A0ACC2QMY1</accession>
<organism evidence="1 2">
    <name type="scientific">Mythimna loreyi</name>
    <dbReference type="NCBI Taxonomy" id="667449"/>
    <lineage>
        <taxon>Eukaryota</taxon>
        <taxon>Metazoa</taxon>
        <taxon>Ecdysozoa</taxon>
        <taxon>Arthropoda</taxon>
        <taxon>Hexapoda</taxon>
        <taxon>Insecta</taxon>
        <taxon>Pterygota</taxon>
        <taxon>Neoptera</taxon>
        <taxon>Endopterygota</taxon>
        <taxon>Lepidoptera</taxon>
        <taxon>Glossata</taxon>
        <taxon>Ditrysia</taxon>
        <taxon>Noctuoidea</taxon>
        <taxon>Noctuidae</taxon>
        <taxon>Noctuinae</taxon>
        <taxon>Hadenini</taxon>
        <taxon>Mythimna</taxon>
    </lineage>
</organism>
<gene>
    <name evidence="1" type="ORF">PYW08_006161</name>
</gene>
<reference evidence="1" key="1">
    <citation type="submission" date="2023-03" db="EMBL/GenBank/DDBJ databases">
        <title>Chromosome-level genomes of two armyworms, Mythimna separata and Mythimna loreyi, provide insights into the biosynthesis and reception of sex pheromones.</title>
        <authorList>
            <person name="Zhao H."/>
        </authorList>
    </citation>
    <scope>NUCLEOTIDE SEQUENCE</scope>
    <source>
        <strain evidence="1">BeijingLab</strain>
    </source>
</reference>
<dbReference type="EMBL" id="CM056795">
    <property type="protein sequence ID" value="KAJ8720696.1"/>
    <property type="molecule type" value="Genomic_DNA"/>
</dbReference>
<comment type="caution">
    <text evidence="1">The sequence shown here is derived from an EMBL/GenBank/DDBJ whole genome shotgun (WGS) entry which is preliminary data.</text>
</comment>
<sequence length="270" mass="30574">MDRKNPMLIPRDTHFTNLLIADAHQKTFHGGPQLMLNYLSTKYFIQGAKRLVTTYVRKCVTCLRYAASTKPQLMGQLPPARVTPNRPVRSSGVDYAGPIQLRTSKGRDHRAYKGYICLFVCMATKAVHIEVVSDLTTKGFLAAFKRFVARRGHCRNIWSDNGTNIQGASKELDALLRSKNRGIANEIAAALATEGTTWHFIPPHAPNFGGLTAVQQMTQHFWRRWSNEYLTTLLHRYKWSKQTPEPEVGDIVLIKEDNLPPCRWLLGQGD</sequence>
<keyword evidence="2" id="KW-1185">Reference proteome</keyword>
<protein>
    <submittedName>
        <fullName evidence="1">Uncharacterized protein</fullName>
    </submittedName>
</protein>
<dbReference type="Proteomes" id="UP001231649">
    <property type="component" value="Chromosome 19"/>
</dbReference>
<evidence type="ECO:0000313" key="2">
    <source>
        <dbReference type="Proteomes" id="UP001231649"/>
    </source>
</evidence>
<evidence type="ECO:0000313" key="1">
    <source>
        <dbReference type="EMBL" id="KAJ8720696.1"/>
    </source>
</evidence>